<proteinExistence type="predicted"/>
<sequence length="296" mass="32759">MGHVTLFYAIVGGPQSIFSVRIDTNRSLGHLKNTIKAEKPSMIHCDVIDMQLFLTKRDGGHGAWMTEEVVQQGVTETKELHRLNTITARLSSCGLSEQDVQTQSTANPLVHVLVVVSKRCWPPVGCVTVGVTQYMRVNPAPLVAFWNAIKATSTKIVANDAIALPEETNYFDYLGISSIVYVRHCYLQLWEACSDTFHGGKNASRRVIILGNEGIGKTHFGFFVLLCLARRGATVVYEKYRASGRYLFSNDLVIDGLGSDFDDVLEQPNTFYVVDDVKPAQCEAKTILVAVRVCLV</sequence>
<gene>
    <name evidence="5" type="ORF">PM001_LOCUS8519</name>
</gene>
<dbReference type="GO" id="GO:0043657">
    <property type="term" value="C:host cell"/>
    <property type="evidence" value="ECO:0007669"/>
    <property type="project" value="UniProtKB-SubCell"/>
</dbReference>
<evidence type="ECO:0000256" key="3">
    <source>
        <dbReference type="ARBA" id="ARBA00022525"/>
    </source>
</evidence>
<dbReference type="InterPro" id="IPR052980">
    <property type="entry name" value="Crinkler_effector"/>
</dbReference>
<reference evidence="5" key="1">
    <citation type="submission" date="2024-01" db="EMBL/GenBank/DDBJ databases">
        <authorList>
            <person name="Webb A."/>
        </authorList>
    </citation>
    <scope>NUCLEOTIDE SEQUENCE</scope>
    <source>
        <strain evidence="5">Pm1</strain>
    </source>
</reference>
<protein>
    <recommendedName>
        <fullName evidence="4">Crinkler effector protein N-terminal domain-containing protein</fullName>
    </recommendedName>
</protein>
<feature type="domain" description="Crinkler effector protein N-terminal" evidence="4">
    <location>
        <begin position="4"/>
        <end position="115"/>
    </location>
</feature>
<evidence type="ECO:0000256" key="1">
    <source>
        <dbReference type="ARBA" id="ARBA00004340"/>
    </source>
</evidence>
<dbReference type="InterPro" id="IPR045379">
    <property type="entry name" value="Crinkler_N"/>
</dbReference>
<evidence type="ECO:0000259" key="4">
    <source>
        <dbReference type="Pfam" id="PF20147"/>
    </source>
</evidence>
<evidence type="ECO:0000313" key="6">
    <source>
        <dbReference type="Proteomes" id="UP001162060"/>
    </source>
</evidence>
<comment type="subcellular location">
    <subcellularLocation>
        <location evidence="1">Host cell</location>
    </subcellularLocation>
    <subcellularLocation>
        <location evidence="2">Secreted</location>
    </subcellularLocation>
</comment>
<accession>A0AAV1TQT5</accession>
<dbReference type="EMBL" id="CAKLBY020000068">
    <property type="protein sequence ID" value="CAK7923369.1"/>
    <property type="molecule type" value="Genomic_DNA"/>
</dbReference>
<comment type="caution">
    <text evidence="5">The sequence shown here is derived from an EMBL/GenBank/DDBJ whole genome shotgun (WGS) entry which is preliminary data.</text>
</comment>
<evidence type="ECO:0000313" key="5">
    <source>
        <dbReference type="EMBL" id="CAK7923369.1"/>
    </source>
</evidence>
<dbReference type="PANTHER" id="PTHR33129">
    <property type="entry name" value="PROTEIN KINASE DOMAIN-CONTAINING PROTEIN-RELATED"/>
    <property type="match status" value="1"/>
</dbReference>
<dbReference type="PANTHER" id="PTHR33129:SF1">
    <property type="entry name" value="ATP-BINDING PROTEIN"/>
    <property type="match status" value="1"/>
</dbReference>
<dbReference type="Proteomes" id="UP001162060">
    <property type="component" value="Unassembled WGS sequence"/>
</dbReference>
<dbReference type="Pfam" id="PF20147">
    <property type="entry name" value="Crinkler"/>
    <property type="match status" value="1"/>
</dbReference>
<keyword evidence="3" id="KW-0964">Secreted</keyword>
<evidence type="ECO:0000256" key="2">
    <source>
        <dbReference type="ARBA" id="ARBA00004613"/>
    </source>
</evidence>
<name>A0AAV1TQT5_9STRA</name>
<organism evidence="5 6">
    <name type="scientific">Peronospora matthiolae</name>
    <dbReference type="NCBI Taxonomy" id="2874970"/>
    <lineage>
        <taxon>Eukaryota</taxon>
        <taxon>Sar</taxon>
        <taxon>Stramenopiles</taxon>
        <taxon>Oomycota</taxon>
        <taxon>Peronosporomycetes</taxon>
        <taxon>Peronosporales</taxon>
        <taxon>Peronosporaceae</taxon>
        <taxon>Peronospora</taxon>
    </lineage>
</organism>
<dbReference type="AlphaFoldDB" id="A0AAV1TQT5"/>
<dbReference type="GO" id="GO:0005576">
    <property type="term" value="C:extracellular region"/>
    <property type="evidence" value="ECO:0007669"/>
    <property type="project" value="UniProtKB-SubCell"/>
</dbReference>